<comment type="caution">
    <text evidence="2">The sequence shown here is derived from an EMBL/GenBank/DDBJ whole genome shotgun (WGS) entry which is preliminary data.</text>
</comment>
<keyword evidence="2" id="KW-0808">Transferase</keyword>
<dbReference type="InterPro" id="IPR031165">
    <property type="entry name" value="GNAT_YJDJ"/>
</dbReference>
<sequence>MTSLVSGITLMKARTMTTDTDIIIKRESLGSHERYVTHVDGYEAVLTFTDIAGNKRVTDHTGVPRALGGRGIGTRLVERAVEDARRDGKTIIPSCWFVRQQIERNVDWQDVVS</sequence>
<dbReference type="GO" id="GO:0016746">
    <property type="term" value="F:acyltransferase activity"/>
    <property type="evidence" value="ECO:0007669"/>
    <property type="project" value="UniProtKB-KW"/>
</dbReference>
<evidence type="ECO:0000313" key="3">
    <source>
        <dbReference type="Proteomes" id="UP001596303"/>
    </source>
</evidence>
<reference evidence="3" key="1">
    <citation type="journal article" date="2019" name="Int. J. Syst. Evol. Microbiol.">
        <title>The Global Catalogue of Microorganisms (GCM) 10K type strain sequencing project: providing services to taxonomists for standard genome sequencing and annotation.</title>
        <authorList>
            <consortium name="The Broad Institute Genomics Platform"/>
            <consortium name="The Broad Institute Genome Sequencing Center for Infectious Disease"/>
            <person name="Wu L."/>
            <person name="Ma J."/>
        </authorList>
    </citation>
    <scope>NUCLEOTIDE SEQUENCE [LARGE SCALE GENOMIC DNA]</scope>
    <source>
        <strain evidence="3">CGMCC-1.15741</strain>
    </source>
</reference>
<dbReference type="InterPro" id="IPR045057">
    <property type="entry name" value="Gcn5-rel_NAT"/>
</dbReference>
<dbReference type="EMBL" id="JBHSSW010000005">
    <property type="protein sequence ID" value="MFC6197456.1"/>
    <property type="molecule type" value="Genomic_DNA"/>
</dbReference>
<name>A0ABW1S7F9_9PROT</name>
<proteinExistence type="predicted"/>
<keyword evidence="3" id="KW-1185">Reference proteome</keyword>
<dbReference type="Pfam" id="PF14542">
    <property type="entry name" value="Acetyltransf_CG"/>
    <property type="match status" value="1"/>
</dbReference>
<evidence type="ECO:0000313" key="2">
    <source>
        <dbReference type="EMBL" id="MFC6197456.1"/>
    </source>
</evidence>
<protein>
    <submittedName>
        <fullName evidence="2">GNAT family N-acetyltransferase</fullName>
        <ecNumber evidence="2">2.3.1.-</ecNumber>
    </submittedName>
</protein>
<gene>
    <name evidence="2" type="ORF">ACFQDM_05165</name>
</gene>
<dbReference type="PANTHER" id="PTHR31435:SF10">
    <property type="entry name" value="BSR4717 PROTEIN"/>
    <property type="match status" value="1"/>
</dbReference>
<dbReference type="EC" id="2.3.1.-" evidence="2"/>
<dbReference type="PROSITE" id="PS51729">
    <property type="entry name" value="GNAT_YJDJ"/>
    <property type="match status" value="1"/>
</dbReference>
<organism evidence="2 3">
    <name type="scientific">Ponticaulis profundi</name>
    <dbReference type="NCBI Taxonomy" id="2665222"/>
    <lineage>
        <taxon>Bacteria</taxon>
        <taxon>Pseudomonadati</taxon>
        <taxon>Pseudomonadota</taxon>
        <taxon>Alphaproteobacteria</taxon>
        <taxon>Hyphomonadales</taxon>
        <taxon>Hyphomonadaceae</taxon>
        <taxon>Ponticaulis</taxon>
    </lineage>
</organism>
<accession>A0ABW1S7F9</accession>
<dbReference type="PANTHER" id="PTHR31435">
    <property type="entry name" value="PROTEIN NATD1"/>
    <property type="match status" value="1"/>
</dbReference>
<dbReference type="SUPFAM" id="SSF55729">
    <property type="entry name" value="Acyl-CoA N-acyltransferases (Nat)"/>
    <property type="match status" value="1"/>
</dbReference>
<dbReference type="InterPro" id="IPR016181">
    <property type="entry name" value="Acyl_CoA_acyltransferase"/>
</dbReference>
<dbReference type="Proteomes" id="UP001596303">
    <property type="component" value="Unassembled WGS sequence"/>
</dbReference>
<evidence type="ECO:0000259" key="1">
    <source>
        <dbReference type="PROSITE" id="PS51729"/>
    </source>
</evidence>
<keyword evidence="2" id="KW-0012">Acyltransferase</keyword>
<dbReference type="Gene3D" id="3.40.630.30">
    <property type="match status" value="1"/>
</dbReference>
<feature type="domain" description="N-acetyltransferase" evidence="1">
    <location>
        <begin position="27"/>
        <end position="113"/>
    </location>
</feature>